<proteinExistence type="inferred from homology"/>
<evidence type="ECO:0000256" key="2">
    <source>
        <dbReference type="ARBA" id="ARBA00022801"/>
    </source>
</evidence>
<dbReference type="Proteomes" id="UP001152561">
    <property type="component" value="Unassembled WGS sequence"/>
</dbReference>
<dbReference type="GO" id="GO:0006730">
    <property type="term" value="P:one-carbon metabolic process"/>
    <property type="evidence" value="ECO:0007669"/>
    <property type="project" value="UniProtKB-KW"/>
</dbReference>
<name>A0A9Q1R1P7_9SOLA</name>
<reference evidence="7" key="1">
    <citation type="journal article" date="2023" name="Proc. Natl. Acad. Sci. U.S.A.">
        <title>Genomic and structural basis for evolution of tropane alkaloid biosynthesis.</title>
        <authorList>
            <person name="Wanga Y.-J."/>
            <person name="Taina T."/>
            <person name="Yua J.-Y."/>
            <person name="Lia J."/>
            <person name="Xua B."/>
            <person name="Chenc J."/>
            <person name="D'Auriad J.C."/>
            <person name="Huanga J.-P."/>
            <person name="Huanga S.-X."/>
        </authorList>
    </citation>
    <scope>NUCLEOTIDE SEQUENCE [LARGE SCALE GENOMIC DNA]</scope>
    <source>
        <strain evidence="7">cv. KIB-2019</strain>
    </source>
</reference>
<dbReference type="PANTHER" id="PTHR42706">
    <property type="entry name" value="FORMYLTETRAHYDROFOLATE DEFORMYLASE"/>
    <property type="match status" value="1"/>
</dbReference>
<dbReference type="InterPro" id="IPR036477">
    <property type="entry name" value="Formyl_transf_N_sf"/>
</dbReference>
<protein>
    <recommendedName>
        <fullName evidence="5">Formyl transferase N-terminal domain-containing protein</fullName>
    </recommendedName>
</protein>
<dbReference type="InterPro" id="IPR011050">
    <property type="entry name" value="Pectin_lyase_fold/virulence"/>
</dbReference>
<evidence type="ECO:0000256" key="1">
    <source>
        <dbReference type="ARBA" id="ARBA00022563"/>
    </source>
</evidence>
<dbReference type="GO" id="GO:0005975">
    <property type="term" value="P:carbohydrate metabolic process"/>
    <property type="evidence" value="ECO:0007669"/>
    <property type="project" value="InterPro"/>
</dbReference>
<keyword evidence="3" id="KW-0326">Glycosidase</keyword>
<dbReference type="Pfam" id="PF00551">
    <property type="entry name" value="Formyl_trans_N"/>
    <property type="match status" value="1"/>
</dbReference>
<keyword evidence="1" id="KW-0554">One-carbon metabolism</keyword>
<dbReference type="OrthoDB" id="187139at2759"/>
<feature type="domain" description="Formyl transferase N-terminal" evidence="5">
    <location>
        <begin position="146"/>
        <end position="192"/>
    </location>
</feature>
<dbReference type="EMBL" id="JAJAGQ010000017">
    <property type="protein sequence ID" value="KAJ8538389.1"/>
    <property type="molecule type" value="Genomic_DNA"/>
</dbReference>
<dbReference type="InterPro" id="IPR000743">
    <property type="entry name" value="Glyco_hydro_28"/>
</dbReference>
<dbReference type="SUPFAM" id="SSF51126">
    <property type="entry name" value="Pectin lyase-like"/>
    <property type="match status" value="1"/>
</dbReference>
<sequence length="269" mass="29017">MHCSQNSIASSIPRQRRKRSSHQNKFCSIEDMIHSQVPQSENQFSYNQGCPPKSKAGKKDCNRNSVFIRIGKKLNPFPLFGSVGTNSLPSGSGTEGGKPVANEGDDWRIPMGDAEASSSNLAACLGTSHWVALSRAKYPNNAAYLEFLKSYGKDIINIHHGLLPSFKGGSPSKQAFEAGVKLIGATSHFVSEPDAVQVSNVTYKDVFATTPSMIAVNLNCSDNSTACTNLLFEKINITSALPQQQNLAACNNAHGKHYSTLPPITCLKT</sequence>
<dbReference type="Gene3D" id="3.40.50.170">
    <property type="entry name" value="Formyl transferase, N-terminal domain"/>
    <property type="match status" value="1"/>
</dbReference>
<dbReference type="GO" id="GO:0006189">
    <property type="term" value="P:'de novo' IMP biosynthetic process"/>
    <property type="evidence" value="ECO:0007669"/>
    <property type="project" value="InterPro"/>
</dbReference>
<evidence type="ECO:0000256" key="4">
    <source>
        <dbReference type="SAM" id="MobiDB-lite"/>
    </source>
</evidence>
<dbReference type="Pfam" id="PF00295">
    <property type="entry name" value="Glyco_hydro_28"/>
    <property type="match status" value="1"/>
</dbReference>
<gene>
    <name evidence="6" type="ORF">K7X08_014929</name>
</gene>
<feature type="region of interest" description="Disordered" evidence="4">
    <location>
        <begin position="1"/>
        <end position="23"/>
    </location>
</feature>
<comment type="similarity">
    <text evidence="3">Belongs to the glycosyl hydrolase 28 family.</text>
</comment>
<feature type="compositionally biased region" description="Polar residues" evidence="4">
    <location>
        <begin position="1"/>
        <end position="13"/>
    </location>
</feature>
<comment type="caution">
    <text evidence="6">The sequence shown here is derived from an EMBL/GenBank/DDBJ whole genome shotgun (WGS) entry which is preliminary data.</text>
</comment>
<evidence type="ECO:0000259" key="5">
    <source>
        <dbReference type="Pfam" id="PF00551"/>
    </source>
</evidence>
<dbReference type="AlphaFoldDB" id="A0A9Q1R1P7"/>
<dbReference type="GO" id="GO:0008864">
    <property type="term" value="F:formyltetrahydrofolate deformylase activity"/>
    <property type="evidence" value="ECO:0007669"/>
    <property type="project" value="InterPro"/>
</dbReference>
<evidence type="ECO:0000256" key="3">
    <source>
        <dbReference type="RuleBase" id="RU361169"/>
    </source>
</evidence>
<keyword evidence="2 3" id="KW-0378">Hydrolase</keyword>
<accession>A0A9Q1R1P7</accession>
<organism evidence="6 7">
    <name type="scientific">Anisodus acutangulus</name>
    <dbReference type="NCBI Taxonomy" id="402998"/>
    <lineage>
        <taxon>Eukaryota</taxon>
        <taxon>Viridiplantae</taxon>
        <taxon>Streptophyta</taxon>
        <taxon>Embryophyta</taxon>
        <taxon>Tracheophyta</taxon>
        <taxon>Spermatophyta</taxon>
        <taxon>Magnoliopsida</taxon>
        <taxon>eudicotyledons</taxon>
        <taxon>Gunneridae</taxon>
        <taxon>Pentapetalae</taxon>
        <taxon>asterids</taxon>
        <taxon>lamiids</taxon>
        <taxon>Solanales</taxon>
        <taxon>Solanaceae</taxon>
        <taxon>Solanoideae</taxon>
        <taxon>Hyoscyameae</taxon>
        <taxon>Anisodus</taxon>
    </lineage>
</organism>
<dbReference type="SUPFAM" id="SSF53328">
    <property type="entry name" value="Formyltransferase"/>
    <property type="match status" value="1"/>
</dbReference>
<evidence type="ECO:0000313" key="6">
    <source>
        <dbReference type="EMBL" id="KAJ8538389.1"/>
    </source>
</evidence>
<dbReference type="PANTHER" id="PTHR42706:SF1">
    <property type="entry name" value="FORMYLTETRAHYDROFOLATE DEFORMYLASE 2, MITOCHONDRIAL"/>
    <property type="match status" value="1"/>
</dbReference>
<keyword evidence="7" id="KW-1185">Reference proteome</keyword>
<dbReference type="InterPro" id="IPR004810">
    <property type="entry name" value="PurU"/>
</dbReference>
<evidence type="ECO:0000313" key="7">
    <source>
        <dbReference type="Proteomes" id="UP001152561"/>
    </source>
</evidence>
<dbReference type="InterPro" id="IPR002376">
    <property type="entry name" value="Formyl_transf_N"/>
</dbReference>
<dbReference type="GO" id="GO:0004650">
    <property type="term" value="F:polygalacturonase activity"/>
    <property type="evidence" value="ECO:0007669"/>
    <property type="project" value="InterPro"/>
</dbReference>